<evidence type="ECO:0000256" key="1">
    <source>
        <dbReference type="SAM" id="MobiDB-lite"/>
    </source>
</evidence>
<sequence>MFLKQITPRLNPSAKGRSERVQRFRYGESLTSDECLARLQEVAASKEAAKRGKGKGRGKKSSTDRKAGKSPQRPRSLLRQATTSDECFRCGQSDVTFAMHGII</sequence>
<feature type="compositionally biased region" description="Basic residues" evidence="1">
    <location>
        <begin position="51"/>
        <end position="60"/>
    </location>
</feature>
<evidence type="ECO:0000313" key="2">
    <source>
        <dbReference type="EMBL" id="KAK3765050.1"/>
    </source>
</evidence>
<proteinExistence type="predicted"/>
<feature type="region of interest" description="Disordered" evidence="1">
    <location>
        <begin position="1"/>
        <end position="20"/>
    </location>
</feature>
<reference evidence="2" key="1">
    <citation type="journal article" date="2023" name="G3 (Bethesda)">
        <title>A reference genome for the long-term kleptoplast-retaining sea slug Elysia crispata morphotype clarki.</title>
        <authorList>
            <person name="Eastman K.E."/>
            <person name="Pendleton A.L."/>
            <person name="Shaikh M.A."/>
            <person name="Suttiyut T."/>
            <person name="Ogas R."/>
            <person name="Tomko P."/>
            <person name="Gavelis G."/>
            <person name="Widhalm J.R."/>
            <person name="Wisecaver J.H."/>
        </authorList>
    </citation>
    <scope>NUCLEOTIDE SEQUENCE</scope>
    <source>
        <strain evidence="2">ECLA1</strain>
    </source>
</reference>
<dbReference type="AlphaFoldDB" id="A0AAE0Z977"/>
<feature type="region of interest" description="Disordered" evidence="1">
    <location>
        <begin position="45"/>
        <end position="82"/>
    </location>
</feature>
<protein>
    <submittedName>
        <fullName evidence="2">Uncharacterized protein</fullName>
    </submittedName>
</protein>
<gene>
    <name evidence="2" type="ORF">RRG08_023568</name>
</gene>
<dbReference type="EMBL" id="JAWDGP010004358">
    <property type="protein sequence ID" value="KAK3765050.1"/>
    <property type="molecule type" value="Genomic_DNA"/>
</dbReference>
<organism evidence="2 3">
    <name type="scientific">Elysia crispata</name>
    <name type="common">lettuce slug</name>
    <dbReference type="NCBI Taxonomy" id="231223"/>
    <lineage>
        <taxon>Eukaryota</taxon>
        <taxon>Metazoa</taxon>
        <taxon>Spiralia</taxon>
        <taxon>Lophotrochozoa</taxon>
        <taxon>Mollusca</taxon>
        <taxon>Gastropoda</taxon>
        <taxon>Heterobranchia</taxon>
        <taxon>Euthyneura</taxon>
        <taxon>Panpulmonata</taxon>
        <taxon>Sacoglossa</taxon>
        <taxon>Placobranchoidea</taxon>
        <taxon>Plakobranchidae</taxon>
        <taxon>Elysia</taxon>
    </lineage>
</organism>
<keyword evidence="3" id="KW-1185">Reference proteome</keyword>
<evidence type="ECO:0000313" key="3">
    <source>
        <dbReference type="Proteomes" id="UP001283361"/>
    </source>
</evidence>
<name>A0AAE0Z977_9GAST</name>
<accession>A0AAE0Z977</accession>
<comment type="caution">
    <text evidence="2">The sequence shown here is derived from an EMBL/GenBank/DDBJ whole genome shotgun (WGS) entry which is preliminary data.</text>
</comment>
<dbReference type="Proteomes" id="UP001283361">
    <property type="component" value="Unassembled WGS sequence"/>
</dbReference>